<keyword evidence="2" id="KW-0645">Protease</keyword>
<dbReference type="SMART" id="SM01154">
    <property type="entry name" value="DUF1704"/>
    <property type="match status" value="1"/>
</dbReference>
<evidence type="ECO:0000313" key="6">
    <source>
        <dbReference type="Proteomes" id="UP000798808"/>
    </source>
</evidence>
<dbReference type="EMBL" id="SMLW01000679">
    <property type="protein sequence ID" value="MTI29168.1"/>
    <property type="molecule type" value="Genomic_DNA"/>
</dbReference>
<evidence type="ECO:0000313" key="5">
    <source>
        <dbReference type="EMBL" id="MTI29168.1"/>
    </source>
</evidence>
<reference evidence="5 6" key="1">
    <citation type="submission" date="2019-02" db="EMBL/GenBank/DDBJ databases">
        <authorList>
            <person name="Goldberg S.R."/>
            <person name="Haltli B.A."/>
            <person name="Correa H."/>
            <person name="Russell K.G."/>
        </authorList>
    </citation>
    <scope>NUCLEOTIDE SEQUENCE [LARGE SCALE GENOMIC DNA]</scope>
    <source>
        <strain evidence="5 6">JCM 16186</strain>
    </source>
</reference>
<dbReference type="PANTHER" id="PTHR31817">
    <property type="match status" value="1"/>
</dbReference>
<keyword evidence="3" id="KW-0378">Hydrolase</keyword>
<comment type="caution">
    <text evidence="5">The sequence shown here is derived from an EMBL/GenBank/DDBJ whole genome shotgun (WGS) entry which is preliminary data.</text>
</comment>
<keyword evidence="4" id="KW-0482">Metalloprotease</keyword>
<protein>
    <submittedName>
        <fullName evidence="5">DUF1704 domain-containing protein</fullName>
    </submittedName>
</protein>
<gene>
    <name evidence="5" type="ORF">E1163_29675</name>
</gene>
<dbReference type="InterPro" id="IPR012548">
    <property type="entry name" value="MATCAP"/>
</dbReference>
<dbReference type="Pfam" id="PF08014">
    <property type="entry name" value="MATCAP"/>
    <property type="match status" value="1"/>
</dbReference>
<name>A0ABW9RY65_9BACT</name>
<dbReference type="RefSeq" id="WP_155177397.1">
    <property type="nucleotide sequence ID" value="NZ_BAAAFL010000022.1"/>
</dbReference>
<evidence type="ECO:0000256" key="2">
    <source>
        <dbReference type="ARBA" id="ARBA00022670"/>
    </source>
</evidence>
<organism evidence="5 6">
    <name type="scientific">Fulvivirga kasyanovii</name>
    <dbReference type="NCBI Taxonomy" id="396812"/>
    <lineage>
        <taxon>Bacteria</taxon>
        <taxon>Pseudomonadati</taxon>
        <taxon>Bacteroidota</taxon>
        <taxon>Cytophagia</taxon>
        <taxon>Cytophagales</taxon>
        <taxon>Fulvivirgaceae</taxon>
        <taxon>Fulvivirga</taxon>
    </lineage>
</organism>
<evidence type="ECO:0000256" key="1">
    <source>
        <dbReference type="ARBA" id="ARBA00001947"/>
    </source>
</evidence>
<evidence type="ECO:0000256" key="3">
    <source>
        <dbReference type="ARBA" id="ARBA00022801"/>
    </source>
</evidence>
<dbReference type="Proteomes" id="UP000798808">
    <property type="component" value="Unassembled WGS sequence"/>
</dbReference>
<evidence type="ECO:0000256" key="4">
    <source>
        <dbReference type="ARBA" id="ARBA00023049"/>
    </source>
</evidence>
<sequence length="621" mass="71381">MIDQSLIRSVCKSLKRGKSVNRNLPHDGKIVIDQLLPYLCIYRYPEEGKDHYLAGLLRTQAAYILVRQDIDIHELLSSVANSISAQYKAVLLIEMWPGKDGDHEVFKVLSPSEKAPATTKALTEGLEDIRFDYPQITVETHDTKERHPEGLVPLLSIEQSKEVGGLLIGLEIPPIYHDADKEHFALLYRKLRSRISRVLKKAAFEFIRVQAGNEFSHYLMLGKTRLTKLVRSADRRLAEVSERMNFLLRVTPVNDVAAWEKFKEDKFKKVPSFNYRLIPLDPELEKRKLYDIKLEQIDDPTLTLLLRNKRKELELQLTMLEARQMNSFRHLSQSLFGEVPQSTKQLARTILEETSPDDTREKVPMHSEEFASLACDEVGIYARQFPELKIGVEIRHDISGLMVSKSNLLVSDTLEIDAFRAEALIQHEVGTHILTYCNGRRQPLQQMYAGLDGYDQLQEGLAVLNEYLAGGLTAGRLRLLAARVIAADMMVRDVDFIETFNYLHEELKFTKHTAFDITTRIFRGGGFTKDSVYLRGLEQLLEFLKKGGRLKTLYIGKFDLKHVDLIEELVHRNVLNEPFLPPMLEKESVKERIDKVRKGLTPLELLTHSITKNEYESRIYN</sequence>
<comment type="cofactor">
    <cofactor evidence="1">
        <name>Zn(2+)</name>
        <dbReference type="ChEBI" id="CHEBI:29105"/>
    </cofactor>
</comment>
<keyword evidence="6" id="KW-1185">Reference proteome</keyword>
<accession>A0ABW9RY65</accession>
<proteinExistence type="predicted"/>
<dbReference type="PANTHER" id="PTHR31817:SF0">
    <property type="entry name" value="CHROMOSOME UNDETERMINED SCAFFOLD_67, WHOLE GENOME SHOTGUN SEQUENCE"/>
    <property type="match status" value="1"/>
</dbReference>